<feature type="region of interest" description="Disordered" evidence="5">
    <location>
        <begin position="223"/>
        <end position="264"/>
    </location>
</feature>
<organism evidence="7">
    <name type="scientific">Hirondellea gigas</name>
    <dbReference type="NCBI Taxonomy" id="1518452"/>
    <lineage>
        <taxon>Eukaryota</taxon>
        <taxon>Metazoa</taxon>
        <taxon>Ecdysozoa</taxon>
        <taxon>Arthropoda</taxon>
        <taxon>Crustacea</taxon>
        <taxon>Multicrustacea</taxon>
        <taxon>Malacostraca</taxon>
        <taxon>Eumalacostraca</taxon>
        <taxon>Peracarida</taxon>
        <taxon>Amphipoda</taxon>
        <taxon>Amphilochidea</taxon>
        <taxon>Lysianassida</taxon>
        <taxon>Lysianassidira</taxon>
        <taxon>Lysianassoidea</taxon>
        <taxon>Lysianassidae</taxon>
        <taxon>Hirondellea</taxon>
    </lineage>
</organism>
<dbReference type="Pfam" id="PF01585">
    <property type="entry name" value="G-patch"/>
    <property type="match status" value="1"/>
</dbReference>
<reference evidence="7" key="1">
    <citation type="journal article" date="2018" name="Biosci. Biotechnol. Biochem.">
        <title>Polysaccharide hydrolase of the hadal zone amphipods Hirondellea gigas.</title>
        <authorList>
            <person name="Kobayashi H."/>
            <person name="Nagahama T."/>
            <person name="Arai W."/>
            <person name="Sasagawa Y."/>
            <person name="Umeda M."/>
            <person name="Hayashi T."/>
            <person name="Nikaido I."/>
            <person name="Watanabe H."/>
            <person name="Oguri K."/>
            <person name="Kitazato H."/>
            <person name="Fujioka K."/>
            <person name="Kido Y."/>
            <person name="Takami H."/>
        </authorList>
    </citation>
    <scope>NUCLEOTIDE SEQUENCE</scope>
    <source>
        <tissue evidence="7">Whole body</tissue>
    </source>
</reference>
<evidence type="ECO:0000256" key="3">
    <source>
        <dbReference type="ARBA" id="ARBA00030688"/>
    </source>
</evidence>
<feature type="compositionally biased region" description="Basic and acidic residues" evidence="5">
    <location>
        <begin position="223"/>
        <end position="241"/>
    </location>
</feature>
<dbReference type="GO" id="GO:0003676">
    <property type="term" value="F:nucleic acid binding"/>
    <property type="evidence" value="ECO:0007669"/>
    <property type="project" value="InterPro"/>
</dbReference>
<dbReference type="InterPro" id="IPR025239">
    <property type="entry name" value="DUF4187"/>
</dbReference>
<dbReference type="SMART" id="SM00443">
    <property type="entry name" value="G_patch"/>
    <property type="match status" value="1"/>
</dbReference>
<feature type="domain" description="G-patch" evidence="6">
    <location>
        <begin position="98"/>
        <end position="144"/>
    </location>
</feature>
<keyword evidence="4" id="KW-0175">Coiled coil</keyword>
<protein>
    <recommendedName>
        <fullName evidence="2">G patch domain-containing protein 11</fullName>
    </recommendedName>
    <alternativeName>
        <fullName evidence="3">Coiled-coil domain-containing protein 75</fullName>
    </alternativeName>
</protein>
<evidence type="ECO:0000256" key="4">
    <source>
        <dbReference type="SAM" id="Coils"/>
    </source>
</evidence>
<evidence type="ECO:0000256" key="5">
    <source>
        <dbReference type="SAM" id="MobiDB-lite"/>
    </source>
</evidence>
<evidence type="ECO:0000256" key="1">
    <source>
        <dbReference type="ARBA" id="ARBA00007140"/>
    </source>
</evidence>
<evidence type="ECO:0000313" key="7">
    <source>
        <dbReference type="EMBL" id="LAB70370.1"/>
    </source>
</evidence>
<proteinExistence type="evidence at transcript level"/>
<sequence>MWRPPRYDEADQYGDDDDAGQEDEDDDYMSDAFIAKCASSSSSVGDIRPGMPMSYSRKRALQLEKKKQQLRAEKKLLKSKKVTQKMRMDEGLSTAIGAENKGFAMLQKMGYKPGTSLGKEGSGRLEPIRMELKFDRGGLGLKEQLMERKREKERRYLANIKKKNQEFDPNKYRELKRQQLMAKQMLSDLHQCQRTCRSLDSDEGLTEPMEWYFWPTSYRKEHEQEEASGHDEYTQEQHGGDSEECVVGSNSEKPKDGSSGDCWNEEQDDGWLNAYSWDDQEKMEPWQVEIQVDLVSTYLRTSYNYCIWCGTAYDDQTDLQRSCPGTTRQDHDD</sequence>
<dbReference type="EMBL" id="IACF01004781">
    <property type="protein sequence ID" value="LAB70370.1"/>
    <property type="molecule type" value="mRNA"/>
</dbReference>
<feature type="compositionally biased region" description="Acidic residues" evidence="5">
    <location>
        <begin position="10"/>
        <end position="29"/>
    </location>
</feature>
<accession>A0A2P2I8Y9</accession>
<dbReference type="InterPro" id="IPR000467">
    <property type="entry name" value="G_patch_dom"/>
</dbReference>
<dbReference type="PANTHER" id="PTHR21032:SF0">
    <property type="entry name" value="G PATCH DOMAIN-CONTAINING PROTEIN 11"/>
    <property type="match status" value="1"/>
</dbReference>
<dbReference type="PANTHER" id="PTHR21032">
    <property type="entry name" value="G PATCH DOMAIN-CONTAINING PROTEIN 11"/>
    <property type="match status" value="1"/>
</dbReference>
<name>A0A2P2I8Y9_9CRUS</name>
<evidence type="ECO:0000256" key="2">
    <source>
        <dbReference type="ARBA" id="ARBA00021978"/>
    </source>
</evidence>
<dbReference type="AlphaFoldDB" id="A0A2P2I8Y9"/>
<dbReference type="SMART" id="SM01173">
    <property type="entry name" value="DUF4187"/>
    <property type="match status" value="1"/>
</dbReference>
<comment type="similarity">
    <text evidence="1">Belongs to the GPATCH11 family.</text>
</comment>
<dbReference type="GO" id="GO:0000776">
    <property type="term" value="C:kinetochore"/>
    <property type="evidence" value="ECO:0007669"/>
    <property type="project" value="TreeGrafter"/>
</dbReference>
<dbReference type="PROSITE" id="PS50174">
    <property type="entry name" value="G_PATCH"/>
    <property type="match status" value="1"/>
</dbReference>
<dbReference type="InterPro" id="IPR039249">
    <property type="entry name" value="GPATCH11"/>
</dbReference>
<dbReference type="Pfam" id="PF13821">
    <property type="entry name" value="DUF4187"/>
    <property type="match status" value="1"/>
</dbReference>
<feature type="coiled-coil region" evidence="4">
    <location>
        <begin position="53"/>
        <end position="80"/>
    </location>
</feature>
<evidence type="ECO:0000259" key="6">
    <source>
        <dbReference type="PROSITE" id="PS50174"/>
    </source>
</evidence>
<feature type="region of interest" description="Disordered" evidence="5">
    <location>
        <begin position="1"/>
        <end position="29"/>
    </location>
</feature>